<dbReference type="GO" id="GO:0061817">
    <property type="term" value="P:endoplasmic reticulum-plasma membrane tethering"/>
    <property type="evidence" value="ECO:0007669"/>
    <property type="project" value="TreeGrafter"/>
</dbReference>
<feature type="domain" description="MSP" evidence="6">
    <location>
        <begin position="2"/>
        <end position="94"/>
    </location>
</feature>
<proteinExistence type="inferred from homology"/>
<accession>A0A1Y2CHB7</accession>
<sequence>MSVTLSPSSQLAFQRPLTQLVKRTLAVSNHNSQPIVYKVKTTAPKQYCVRPNSGRIEPGETVEVQGEFWLQLESQQRDHYPRLLASRLDTRRGL</sequence>
<comment type="similarity">
    <text evidence="2">Belongs to the VAMP-associated protein (VAP) (TC 9.B.17) family.</text>
</comment>
<reference evidence="7 8" key="1">
    <citation type="submission" date="2016-07" db="EMBL/GenBank/DDBJ databases">
        <title>Pervasive Adenine N6-methylation of Active Genes in Fungi.</title>
        <authorList>
            <consortium name="DOE Joint Genome Institute"/>
            <person name="Mondo S.J."/>
            <person name="Dannebaum R.O."/>
            <person name="Kuo R.C."/>
            <person name="Labutti K."/>
            <person name="Haridas S."/>
            <person name="Kuo A."/>
            <person name="Salamov A."/>
            <person name="Ahrendt S.R."/>
            <person name="Lipzen A."/>
            <person name="Sullivan W."/>
            <person name="Andreopoulos W.B."/>
            <person name="Clum A."/>
            <person name="Lindquist E."/>
            <person name="Daum C."/>
            <person name="Ramamoorthy G.K."/>
            <person name="Gryganskyi A."/>
            <person name="Culley D."/>
            <person name="Magnuson J.K."/>
            <person name="James T.Y."/>
            <person name="O'Malley M.A."/>
            <person name="Stajich J.E."/>
            <person name="Spatafora J.W."/>
            <person name="Visel A."/>
            <person name="Grigoriev I.V."/>
        </authorList>
    </citation>
    <scope>NUCLEOTIDE SEQUENCE [LARGE SCALE GENOMIC DNA]</scope>
    <source>
        <strain evidence="7 8">62-1032</strain>
    </source>
</reference>
<dbReference type="STRING" id="106004.A0A1Y2CHB7"/>
<dbReference type="PANTHER" id="PTHR10809">
    <property type="entry name" value="VESICLE-ASSOCIATED MEMBRANE PROTEIN-ASSOCIATED PROTEIN"/>
    <property type="match status" value="1"/>
</dbReference>
<dbReference type="GO" id="GO:0090158">
    <property type="term" value="P:endoplasmic reticulum membrane organization"/>
    <property type="evidence" value="ECO:0007669"/>
    <property type="project" value="TreeGrafter"/>
</dbReference>
<dbReference type="InParanoid" id="A0A1Y2CHB7"/>
<evidence type="ECO:0000313" key="8">
    <source>
        <dbReference type="Proteomes" id="UP000193467"/>
    </source>
</evidence>
<dbReference type="Pfam" id="PF00635">
    <property type="entry name" value="Motile_Sperm"/>
    <property type="match status" value="1"/>
</dbReference>
<dbReference type="PROSITE" id="PS50202">
    <property type="entry name" value="MSP"/>
    <property type="match status" value="1"/>
</dbReference>
<dbReference type="OrthoDB" id="264603at2759"/>
<dbReference type="InterPro" id="IPR008962">
    <property type="entry name" value="PapD-like_sf"/>
</dbReference>
<organism evidence="7 8">
    <name type="scientific">Leucosporidium creatinivorum</name>
    <dbReference type="NCBI Taxonomy" id="106004"/>
    <lineage>
        <taxon>Eukaryota</taxon>
        <taxon>Fungi</taxon>
        <taxon>Dikarya</taxon>
        <taxon>Basidiomycota</taxon>
        <taxon>Pucciniomycotina</taxon>
        <taxon>Microbotryomycetes</taxon>
        <taxon>Leucosporidiales</taxon>
        <taxon>Leucosporidium</taxon>
    </lineage>
</organism>
<dbReference type="GO" id="GO:0005789">
    <property type="term" value="C:endoplasmic reticulum membrane"/>
    <property type="evidence" value="ECO:0007669"/>
    <property type="project" value="InterPro"/>
</dbReference>
<evidence type="ECO:0000256" key="4">
    <source>
        <dbReference type="ARBA" id="ARBA00022989"/>
    </source>
</evidence>
<keyword evidence="4" id="KW-1133">Transmembrane helix</keyword>
<protein>
    <submittedName>
        <fullName evidence="7">PapD-like protein</fullName>
    </submittedName>
</protein>
<evidence type="ECO:0000256" key="3">
    <source>
        <dbReference type="ARBA" id="ARBA00022692"/>
    </source>
</evidence>
<evidence type="ECO:0000313" key="7">
    <source>
        <dbReference type="EMBL" id="ORY46224.1"/>
    </source>
</evidence>
<keyword evidence="8" id="KW-1185">Reference proteome</keyword>
<keyword evidence="5" id="KW-0472">Membrane</keyword>
<evidence type="ECO:0000256" key="1">
    <source>
        <dbReference type="ARBA" id="ARBA00004211"/>
    </source>
</evidence>
<dbReference type="PANTHER" id="PTHR10809:SF6">
    <property type="entry name" value="AT11025P-RELATED"/>
    <property type="match status" value="1"/>
</dbReference>
<keyword evidence="3" id="KW-0812">Transmembrane</keyword>
<dbReference type="GO" id="GO:0005886">
    <property type="term" value="C:plasma membrane"/>
    <property type="evidence" value="ECO:0007669"/>
    <property type="project" value="TreeGrafter"/>
</dbReference>
<name>A0A1Y2CHB7_9BASI</name>
<dbReference type="GO" id="GO:0033149">
    <property type="term" value="F:FFAT motif binding"/>
    <property type="evidence" value="ECO:0007669"/>
    <property type="project" value="TreeGrafter"/>
</dbReference>
<comment type="subcellular location">
    <subcellularLocation>
        <location evidence="1">Membrane</location>
        <topology evidence="1">Single-pass type IV membrane protein</topology>
    </subcellularLocation>
</comment>
<comment type="caution">
    <text evidence="7">The sequence shown here is derived from an EMBL/GenBank/DDBJ whole genome shotgun (WGS) entry which is preliminary data.</text>
</comment>
<dbReference type="EMBL" id="MCGR01000121">
    <property type="protein sequence ID" value="ORY46224.1"/>
    <property type="molecule type" value="Genomic_DNA"/>
</dbReference>
<dbReference type="InterPro" id="IPR013783">
    <property type="entry name" value="Ig-like_fold"/>
</dbReference>
<gene>
    <name evidence="7" type="ORF">BCR35DRAFT_336231</name>
</gene>
<evidence type="ECO:0000259" key="6">
    <source>
        <dbReference type="PROSITE" id="PS50202"/>
    </source>
</evidence>
<dbReference type="Proteomes" id="UP000193467">
    <property type="component" value="Unassembled WGS sequence"/>
</dbReference>
<dbReference type="Gene3D" id="2.60.40.10">
    <property type="entry name" value="Immunoglobulins"/>
    <property type="match status" value="1"/>
</dbReference>
<dbReference type="AlphaFoldDB" id="A0A1Y2CHB7"/>
<dbReference type="InterPro" id="IPR000535">
    <property type="entry name" value="MSP_dom"/>
</dbReference>
<dbReference type="SUPFAM" id="SSF49354">
    <property type="entry name" value="PapD-like"/>
    <property type="match status" value="1"/>
</dbReference>
<evidence type="ECO:0000256" key="2">
    <source>
        <dbReference type="ARBA" id="ARBA00008932"/>
    </source>
</evidence>
<evidence type="ECO:0000256" key="5">
    <source>
        <dbReference type="ARBA" id="ARBA00023136"/>
    </source>
</evidence>
<dbReference type="InterPro" id="IPR016763">
    <property type="entry name" value="VAP"/>
</dbReference>